<proteinExistence type="predicted"/>
<dbReference type="GO" id="GO:0022900">
    <property type="term" value="P:electron transport chain"/>
    <property type="evidence" value="ECO:0007669"/>
    <property type="project" value="InterPro"/>
</dbReference>
<dbReference type="EMBL" id="FOXB01000032">
    <property type="protein sequence ID" value="SFP67689.1"/>
    <property type="molecule type" value="Genomic_DNA"/>
</dbReference>
<dbReference type="AlphaFoldDB" id="A0A1I5SAG1"/>
<dbReference type="InterPro" id="IPR010209">
    <property type="entry name" value="Ion_transpt_RnfG/RsxG"/>
</dbReference>
<keyword evidence="8" id="KW-1185">Reference proteome</keyword>
<evidence type="ECO:0000256" key="1">
    <source>
        <dbReference type="ARBA" id="ARBA00022448"/>
    </source>
</evidence>
<accession>A0A1I5SAG1</accession>
<evidence type="ECO:0000256" key="5">
    <source>
        <dbReference type="ARBA" id="ARBA00022982"/>
    </source>
</evidence>
<dbReference type="Pfam" id="PF04205">
    <property type="entry name" value="FMN_bind"/>
    <property type="match status" value="1"/>
</dbReference>
<dbReference type="SMART" id="SM00900">
    <property type="entry name" value="FMN_bind"/>
    <property type="match status" value="1"/>
</dbReference>
<evidence type="ECO:0000256" key="3">
    <source>
        <dbReference type="ARBA" id="ARBA00022630"/>
    </source>
</evidence>
<feature type="domain" description="FMN-binding" evidence="6">
    <location>
        <begin position="104"/>
        <end position="182"/>
    </location>
</feature>
<gene>
    <name evidence="7" type="ORF">SAMN05216234_13213</name>
</gene>
<evidence type="ECO:0000256" key="2">
    <source>
        <dbReference type="ARBA" id="ARBA00022553"/>
    </source>
</evidence>
<dbReference type="GO" id="GO:0010181">
    <property type="term" value="F:FMN binding"/>
    <property type="evidence" value="ECO:0007669"/>
    <property type="project" value="InterPro"/>
</dbReference>
<name>A0A1I5SAG1_9BACT</name>
<evidence type="ECO:0000313" key="8">
    <source>
        <dbReference type="Proteomes" id="UP000199227"/>
    </source>
</evidence>
<evidence type="ECO:0000259" key="6">
    <source>
        <dbReference type="SMART" id="SM00900"/>
    </source>
</evidence>
<dbReference type="InterPro" id="IPR007329">
    <property type="entry name" value="FMN-bd"/>
</dbReference>
<evidence type="ECO:0000256" key="4">
    <source>
        <dbReference type="ARBA" id="ARBA00022643"/>
    </source>
</evidence>
<dbReference type="PANTHER" id="PTHR36118">
    <property type="entry name" value="ION-TRANSLOCATING OXIDOREDUCTASE COMPLEX SUBUNIT G"/>
    <property type="match status" value="1"/>
</dbReference>
<keyword evidence="4" id="KW-0288">FMN</keyword>
<evidence type="ECO:0000313" key="7">
    <source>
        <dbReference type="EMBL" id="SFP67689.1"/>
    </source>
</evidence>
<reference evidence="7 8" key="1">
    <citation type="submission" date="2016-10" db="EMBL/GenBank/DDBJ databases">
        <authorList>
            <person name="de Groot N.N."/>
        </authorList>
    </citation>
    <scope>NUCLEOTIDE SEQUENCE [LARGE SCALE GENOMIC DNA]</scope>
    <source>
        <strain evidence="7 8">EP1-55-1</strain>
    </source>
</reference>
<dbReference type="PANTHER" id="PTHR36118:SF1">
    <property type="entry name" value="ION-TRANSLOCATING OXIDOREDUCTASE COMPLEX SUBUNIT G"/>
    <property type="match status" value="1"/>
</dbReference>
<sequence length="189" mass="20929">MMEVMKKRPSLLVLASFFKISFIGLILSPLLHAKGIDIESIIKGECGSSVTLIKKSMLLTKKQAKAIEAKAHMKLHSKIVRLYLANKEGQTYCYGIVLSRKVRTKKAAVLYMIDQTGTIKAIEILAFTEPPEFKPKEKWINNLKGKNLNHPLRVGRDVPTISGATLSARNVTEGARLALAIFDIAIKGK</sequence>
<organism evidence="7 8">
    <name type="scientific">Hydrogenimonas thermophila</name>
    <dbReference type="NCBI Taxonomy" id="223786"/>
    <lineage>
        <taxon>Bacteria</taxon>
        <taxon>Pseudomonadati</taxon>
        <taxon>Campylobacterota</taxon>
        <taxon>Epsilonproteobacteria</taxon>
        <taxon>Campylobacterales</taxon>
        <taxon>Hydrogenimonadaceae</taxon>
        <taxon>Hydrogenimonas</taxon>
    </lineage>
</organism>
<keyword evidence="3" id="KW-0285">Flavoprotein</keyword>
<dbReference type="STRING" id="223786.SAMN05216234_13213"/>
<keyword evidence="1" id="KW-0813">Transport</keyword>
<protein>
    <submittedName>
        <fullName evidence="7">FMN-binding domain-containing protein</fullName>
    </submittedName>
</protein>
<keyword evidence="2" id="KW-0597">Phosphoprotein</keyword>
<dbReference type="GO" id="GO:0009055">
    <property type="term" value="F:electron transfer activity"/>
    <property type="evidence" value="ECO:0007669"/>
    <property type="project" value="InterPro"/>
</dbReference>
<dbReference type="OrthoDB" id="5402013at2"/>
<dbReference type="RefSeq" id="WP_092913319.1">
    <property type="nucleotide sequence ID" value="NZ_CP136592.1"/>
</dbReference>
<dbReference type="Proteomes" id="UP000199227">
    <property type="component" value="Unassembled WGS sequence"/>
</dbReference>
<keyword evidence="5" id="KW-0249">Electron transport</keyword>
<dbReference type="GO" id="GO:0005886">
    <property type="term" value="C:plasma membrane"/>
    <property type="evidence" value="ECO:0007669"/>
    <property type="project" value="InterPro"/>
</dbReference>